<dbReference type="Pfam" id="PF03226">
    <property type="entry name" value="Yippee-Mis18"/>
    <property type="match status" value="1"/>
</dbReference>
<feature type="region of interest" description="Disordered" evidence="4">
    <location>
        <begin position="170"/>
        <end position="196"/>
    </location>
</feature>
<dbReference type="OrthoDB" id="6407410at2759"/>
<keyword evidence="2" id="KW-0479">Metal-binding</keyword>
<feature type="compositionally biased region" description="Low complexity" evidence="4">
    <location>
        <begin position="183"/>
        <end position="196"/>
    </location>
</feature>
<accession>A0A167YAJ2</accession>
<protein>
    <submittedName>
        <fullName evidence="6">Yippee family protein</fullName>
    </submittedName>
</protein>
<evidence type="ECO:0000313" key="7">
    <source>
        <dbReference type="Proteomes" id="UP000078544"/>
    </source>
</evidence>
<name>A0A167YAJ2_9HYPO</name>
<dbReference type="InterPro" id="IPR004910">
    <property type="entry name" value="Yippee/Mis18/Cereblon"/>
</dbReference>
<keyword evidence="7" id="KW-1185">Reference proteome</keyword>
<feature type="compositionally biased region" description="Pro residues" evidence="4">
    <location>
        <begin position="173"/>
        <end position="182"/>
    </location>
</feature>
<dbReference type="PANTHER" id="PTHR13848">
    <property type="entry name" value="PROTEIN YIPPEE-LIKE CG15309-RELATED"/>
    <property type="match status" value="1"/>
</dbReference>
<gene>
    <name evidence="6" type="ORF">AAL_06809</name>
</gene>
<evidence type="ECO:0000256" key="2">
    <source>
        <dbReference type="ARBA" id="ARBA00022723"/>
    </source>
</evidence>
<evidence type="ECO:0000256" key="3">
    <source>
        <dbReference type="ARBA" id="ARBA00022833"/>
    </source>
</evidence>
<evidence type="ECO:0000259" key="5">
    <source>
        <dbReference type="PROSITE" id="PS51792"/>
    </source>
</evidence>
<dbReference type="PROSITE" id="PS51792">
    <property type="entry name" value="YIPPEE"/>
    <property type="match status" value="1"/>
</dbReference>
<comment type="similarity">
    <text evidence="1">Belongs to the yippee family.</text>
</comment>
<feature type="region of interest" description="Disordered" evidence="4">
    <location>
        <begin position="34"/>
        <end position="109"/>
    </location>
</feature>
<feature type="domain" description="Yippee" evidence="5">
    <location>
        <begin position="139"/>
        <end position="271"/>
    </location>
</feature>
<comment type="caution">
    <text evidence="6">The sequence shown here is derived from an EMBL/GenBank/DDBJ whole genome shotgun (WGS) entry which is preliminary data.</text>
</comment>
<evidence type="ECO:0000256" key="4">
    <source>
        <dbReference type="SAM" id="MobiDB-lite"/>
    </source>
</evidence>
<feature type="compositionally biased region" description="Low complexity" evidence="4">
    <location>
        <begin position="40"/>
        <end position="84"/>
    </location>
</feature>
<reference evidence="6 7" key="1">
    <citation type="journal article" date="2016" name="Genome Biol. Evol.">
        <title>Divergent and convergent evolution of fungal pathogenicity.</title>
        <authorList>
            <person name="Shang Y."/>
            <person name="Xiao G."/>
            <person name="Zheng P."/>
            <person name="Cen K."/>
            <person name="Zhan S."/>
            <person name="Wang C."/>
        </authorList>
    </citation>
    <scope>NUCLEOTIDE SEQUENCE [LARGE SCALE GENOMIC DNA]</scope>
    <source>
        <strain evidence="6 7">RCEF 2490</strain>
    </source>
</reference>
<organism evidence="6 7">
    <name type="scientific">Moelleriella libera RCEF 2490</name>
    <dbReference type="NCBI Taxonomy" id="1081109"/>
    <lineage>
        <taxon>Eukaryota</taxon>
        <taxon>Fungi</taxon>
        <taxon>Dikarya</taxon>
        <taxon>Ascomycota</taxon>
        <taxon>Pezizomycotina</taxon>
        <taxon>Sordariomycetes</taxon>
        <taxon>Hypocreomycetidae</taxon>
        <taxon>Hypocreales</taxon>
        <taxon>Clavicipitaceae</taxon>
        <taxon>Moelleriella</taxon>
    </lineage>
</organism>
<feature type="compositionally biased region" description="Low complexity" evidence="4">
    <location>
        <begin position="91"/>
        <end position="105"/>
    </location>
</feature>
<dbReference type="InterPro" id="IPR034751">
    <property type="entry name" value="Yippee"/>
</dbReference>
<dbReference type="GO" id="GO:0046872">
    <property type="term" value="F:metal ion binding"/>
    <property type="evidence" value="ECO:0007669"/>
    <property type="project" value="UniProtKB-KW"/>
</dbReference>
<evidence type="ECO:0000256" key="1">
    <source>
        <dbReference type="ARBA" id="ARBA00005613"/>
    </source>
</evidence>
<dbReference type="AlphaFoldDB" id="A0A167YAJ2"/>
<dbReference type="Proteomes" id="UP000078544">
    <property type="component" value="Unassembled WGS sequence"/>
</dbReference>
<keyword evidence="3" id="KW-0862">Zinc</keyword>
<dbReference type="EMBL" id="AZGY01000019">
    <property type="protein sequence ID" value="KZZ91068.1"/>
    <property type="molecule type" value="Genomic_DNA"/>
</dbReference>
<proteinExistence type="inferred from homology"/>
<sequence length="353" mass="38252">MARRRSTSTIISATRPVFPSYLLPSWNFLLPRRVRRRSSSRSSSSTSDESVSAITAATATSPGGTSSTSTSTSITSSRGASTVPTTPPSPSSSTSSSSSTTGSPSHQDTALQKPIAITPHRHHHHRQKPRVVLSRSGPDALRCVTCSTHLALTSQIVSKGFTGRNGRAYLVEPPSPGPPPSPQSATSSFSYPTSLLQQRQQQQQQQRILHNIRVGRNEDRHLSTGWHVVADICCATCSKKVGWKYVDAKEESQKYKIGKFILETDRVMTHRSWEDFAVATDDDLGHFLDDDTDAAAVDLRRGYGAGSGTDEVVFDSGDDDECDELFAGTWNAAAVAKRRSESVARRISHSLPG</sequence>
<evidence type="ECO:0000313" key="6">
    <source>
        <dbReference type="EMBL" id="KZZ91068.1"/>
    </source>
</evidence>
<dbReference type="InterPro" id="IPR039058">
    <property type="entry name" value="Yippee_fam"/>
</dbReference>
<dbReference type="STRING" id="1081109.A0A167YAJ2"/>